<dbReference type="InterPro" id="IPR027417">
    <property type="entry name" value="P-loop_NTPase"/>
</dbReference>
<accession>A0A6A6BSH0</accession>
<name>A0A6A6BSH0_9PEZI</name>
<keyword evidence="1" id="KW-0677">Repeat</keyword>
<dbReference type="OrthoDB" id="195446at2759"/>
<dbReference type="Proteomes" id="UP000799438">
    <property type="component" value="Unassembled WGS sequence"/>
</dbReference>
<feature type="region of interest" description="Disordered" evidence="2">
    <location>
        <begin position="1"/>
        <end position="84"/>
    </location>
</feature>
<dbReference type="Gene3D" id="3.40.50.300">
    <property type="entry name" value="P-loop containing nucleotide triphosphate hydrolases"/>
    <property type="match status" value="1"/>
</dbReference>
<evidence type="ECO:0000313" key="5">
    <source>
        <dbReference type="Proteomes" id="UP000799438"/>
    </source>
</evidence>
<dbReference type="RefSeq" id="XP_033402757.1">
    <property type="nucleotide sequence ID" value="XM_033541587.1"/>
</dbReference>
<feature type="compositionally biased region" description="Polar residues" evidence="2">
    <location>
        <begin position="61"/>
        <end position="82"/>
    </location>
</feature>
<dbReference type="GeneID" id="54299083"/>
<evidence type="ECO:0000313" key="4">
    <source>
        <dbReference type="EMBL" id="KAF2147049.1"/>
    </source>
</evidence>
<dbReference type="AlphaFoldDB" id="A0A6A6BSH0"/>
<dbReference type="Pfam" id="PF24883">
    <property type="entry name" value="NPHP3_N"/>
    <property type="match status" value="1"/>
</dbReference>
<reference evidence="4" key="1">
    <citation type="journal article" date="2020" name="Stud. Mycol.">
        <title>101 Dothideomycetes genomes: a test case for predicting lifestyles and emergence of pathogens.</title>
        <authorList>
            <person name="Haridas S."/>
            <person name="Albert R."/>
            <person name="Binder M."/>
            <person name="Bloem J."/>
            <person name="Labutti K."/>
            <person name="Salamov A."/>
            <person name="Andreopoulos B."/>
            <person name="Baker S."/>
            <person name="Barry K."/>
            <person name="Bills G."/>
            <person name="Bluhm B."/>
            <person name="Cannon C."/>
            <person name="Castanera R."/>
            <person name="Culley D."/>
            <person name="Daum C."/>
            <person name="Ezra D."/>
            <person name="Gonzalez J."/>
            <person name="Henrissat B."/>
            <person name="Kuo A."/>
            <person name="Liang C."/>
            <person name="Lipzen A."/>
            <person name="Lutzoni F."/>
            <person name="Magnuson J."/>
            <person name="Mondo S."/>
            <person name="Nolan M."/>
            <person name="Ohm R."/>
            <person name="Pangilinan J."/>
            <person name="Park H.-J."/>
            <person name="Ramirez L."/>
            <person name="Alfaro M."/>
            <person name="Sun H."/>
            <person name="Tritt A."/>
            <person name="Yoshinaga Y."/>
            <person name="Zwiers L.-H."/>
            <person name="Turgeon B."/>
            <person name="Goodwin S."/>
            <person name="Spatafora J."/>
            <person name="Crous P."/>
            <person name="Grigoriev I."/>
        </authorList>
    </citation>
    <scope>NUCLEOTIDE SEQUENCE</scope>
    <source>
        <strain evidence="4">CBS 121167</strain>
    </source>
</reference>
<feature type="compositionally biased region" description="Basic residues" evidence="2">
    <location>
        <begin position="1"/>
        <end position="17"/>
    </location>
</feature>
<keyword evidence="5" id="KW-1185">Reference proteome</keyword>
<protein>
    <recommendedName>
        <fullName evidence="3">Nephrocystin 3-like N-terminal domain-containing protein</fullName>
    </recommendedName>
</protein>
<evidence type="ECO:0000256" key="1">
    <source>
        <dbReference type="ARBA" id="ARBA00022737"/>
    </source>
</evidence>
<gene>
    <name evidence="4" type="ORF">K452DRAFT_293535</name>
</gene>
<evidence type="ECO:0000256" key="2">
    <source>
        <dbReference type="SAM" id="MobiDB-lite"/>
    </source>
</evidence>
<dbReference type="PANTHER" id="PTHR10039">
    <property type="entry name" value="AMELOGENIN"/>
    <property type="match status" value="1"/>
</dbReference>
<evidence type="ECO:0000259" key="3">
    <source>
        <dbReference type="Pfam" id="PF24883"/>
    </source>
</evidence>
<dbReference type="EMBL" id="ML995474">
    <property type="protein sequence ID" value="KAF2147049.1"/>
    <property type="molecule type" value="Genomic_DNA"/>
</dbReference>
<feature type="domain" description="Nephrocystin 3-like N-terminal" evidence="3">
    <location>
        <begin position="311"/>
        <end position="388"/>
    </location>
</feature>
<sequence length="517" mass="58323">MPFREKLKRIWRRKKRPVPSTKSTAPQSDERQGTPVNSRPSNSSLPANPSPPVNSSPSTSVQQAPQTLSLQASNTPPQTKASNDGALVAKPASEPSKAPKSAFDRAVQQLDPEARAAFKDAKTPEKILQQARDLGESHKESTEKLSKGLEIVTLSINRFQFLASADPSSVAPLVMGGVKCIMDIATNYISYFDRLVGIILNLEEDILVDVYIDVLEFCQKIRSMFTESDGSNTKGPGFWQKLKLSFSGQIDSETKLIQERLKKHRDLVLETAIAKILSGLEEQGKADMLRWVSSANHEKEYNDNLRRKHEGTANWLLDDPRFQTWHKAPNGHALWCFGGPGMGKTVIASNVINYIKVQSSLDDNVGIAFLFCQYDDMKKFDLPQFLQQMEPLQSVKVIMMSRPLADIKEYLKDVPSIQIDALHVYEDVKLYVRESIEGTTATEKNVQMLSRPTTFPFGDADFKEELISRLTEMSKGMFLWVHLQIRSLFESKDEVTVRKKLQQLPPDLPETYERMLY</sequence>
<dbReference type="SUPFAM" id="SSF52540">
    <property type="entry name" value="P-loop containing nucleoside triphosphate hydrolases"/>
    <property type="match status" value="1"/>
</dbReference>
<dbReference type="InterPro" id="IPR056884">
    <property type="entry name" value="NPHP3-like_N"/>
</dbReference>
<proteinExistence type="predicted"/>
<feature type="compositionally biased region" description="Low complexity" evidence="2">
    <location>
        <begin position="37"/>
        <end position="47"/>
    </location>
</feature>
<organism evidence="4 5">
    <name type="scientific">Aplosporella prunicola CBS 121167</name>
    <dbReference type="NCBI Taxonomy" id="1176127"/>
    <lineage>
        <taxon>Eukaryota</taxon>
        <taxon>Fungi</taxon>
        <taxon>Dikarya</taxon>
        <taxon>Ascomycota</taxon>
        <taxon>Pezizomycotina</taxon>
        <taxon>Dothideomycetes</taxon>
        <taxon>Dothideomycetes incertae sedis</taxon>
        <taxon>Botryosphaeriales</taxon>
        <taxon>Aplosporellaceae</taxon>
        <taxon>Aplosporella</taxon>
    </lineage>
</organism>